<protein>
    <submittedName>
        <fullName evidence="8">ATP-dependent helicase HrpB</fullName>
    </submittedName>
</protein>
<dbReference type="SMART" id="SM00490">
    <property type="entry name" value="HELICc"/>
    <property type="match status" value="1"/>
</dbReference>
<evidence type="ECO:0000313" key="9">
    <source>
        <dbReference type="Proteomes" id="UP000644693"/>
    </source>
</evidence>
<dbReference type="Pfam" id="PF00270">
    <property type="entry name" value="DEAD"/>
    <property type="match status" value="1"/>
</dbReference>
<keyword evidence="1" id="KW-0547">Nucleotide-binding</keyword>
<reference evidence="8" key="2">
    <citation type="submission" date="2020-09" db="EMBL/GenBank/DDBJ databases">
        <authorList>
            <person name="Sun Q."/>
            <person name="Kim S."/>
        </authorList>
    </citation>
    <scope>NUCLEOTIDE SEQUENCE</scope>
    <source>
        <strain evidence="8">KCTC 23430</strain>
    </source>
</reference>
<dbReference type="InterPro" id="IPR056329">
    <property type="entry name" value="CON_HrpB"/>
</dbReference>
<dbReference type="NCBIfam" id="TIGR01970">
    <property type="entry name" value="DEAH_box_HrpB"/>
    <property type="match status" value="1"/>
</dbReference>
<evidence type="ECO:0000256" key="2">
    <source>
        <dbReference type="ARBA" id="ARBA00022801"/>
    </source>
</evidence>
<dbReference type="PIRSF" id="PIRSF005496">
    <property type="entry name" value="ATP_hel_hrpB"/>
    <property type="match status" value="1"/>
</dbReference>
<evidence type="ECO:0000259" key="7">
    <source>
        <dbReference type="PROSITE" id="PS51194"/>
    </source>
</evidence>
<dbReference type="SMART" id="SM00847">
    <property type="entry name" value="HA2"/>
    <property type="match status" value="1"/>
</dbReference>
<evidence type="ECO:0000256" key="1">
    <source>
        <dbReference type="ARBA" id="ARBA00022741"/>
    </source>
</evidence>
<dbReference type="AlphaFoldDB" id="A0A919CJM9"/>
<dbReference type="GO" id="GO:0004386">
    <property type="term" value="F:helicase activity"/>
    <property type="evidence" value="ECO:0007669"/>
    <property type="project" value="UniProtKB-KW"/>
</dbReference>
<reference evidence="8" key="1">
    <citation type="journal article" date="2014" name="Int. J. Syst. Evol. Microbiol.">
        <title>Complete genome sequence of Corynebacterium casei LMG S-19264T (=DSM 44701T), isolated from a smear-ripened cheese.</title>
        <authorList>
            <consortium name="US DOE Joint Genome Institute (JGI-PGF)"/>
            <person name="Walter F."/>
            <person name="Albersmeier A."/>
            <person name="Kalinowski J."/>
            <person name="Ruckert C."/>
        </authorList>
    </citation>
    <scope>NUCLEOTIDE SEQUENCE</scope>
    <source>
        <strain evidence="8">KCTC 23430</strain>
    </source>
</reference>
<dbReference type="SUPFAM" id="SSF52540">
    <property type="entry name" value="P-loop containing nucleoside triphosphate hydrolases"/>
    <property type="match status" value="1"/>
</dbReference>
<organism evidence="8 9">
    <name type="scientific">Parahalioglobus pacificus</name>
    <dbReference type="NCBI Taxonomy" id="930806"/>
    <lineage>
        <taxon>Bacteria</taxon>
        <taxon>Pseudomonadati</taxon>
        <taxon>Pseudomonadota</taxon>
        <taxon>Gammaproteobacteria</taxon>
        <taxon>Cellvibrionales</taxon>
        <taxon>Halieaceae</taxon>
        <taxon>Parahalioglobus</taxon>
    </lineage>
</organism>
<proteinExistence type="predicted"/>
<dbReference type="FunFam" id="3.40.50.300:FF:002125">
    <property type="entry name" value="ATP-dependent helicase HrpB"/>
    <property type="match status" value="1"/>
</dbReference>
<dbReference type="InterPro" id="IPR011545">
    <property type="entry name" value="DEAD/DEAH_box_helicase_dom"/>
</dbReference>
<dbReference type="InterPro" id="IPR027417">
    <property type="entry name" value="P-loop_NTPase"/>
</dbReference>
<dbReference type="GO" id="GO:0005524">
    <property type="term" value="F:ATP binding"/>
    <property type="evidence" value="ECO:0007669"/>
    <property type="project" value="UniProtKB-KW"/>
</dbReference>
<dbReference type="Proteomes" id="UP000644693">
    <property type="component" value="Unassembled WGS sequence"/>
</dbReference>
<dbReference type="CDD" id="cd18791">
    <property type="entry name" value="SF2_C_RHA"/>
    <property type="match status" value="1"/>
</dbReference>
<dbReference type="Pfam" id="PF24473">
    <property type="entry name" value="CON_HrpB"/>
    <property type="match status" value="1"/>
</dbReference>
<dbReference type="InterPro" id="IPR013689">
    <property type="entry name" value="RNA_helicase_ATP-dep_HrpB_C"/>
</dbReference>
<evidence type="ECO:0000256" key="3">
    <source>
        <dbReference type="ARBA" id="ARBA00022806"/>
    </source>
</evidence>
<feature type="domain" description="Helicase C-terminal" evidence="7">
    <location>
        <begin position="212"/>
        <end position="381"/>
    </location>
</feature>
<accession>A0A919CJM9</accession>
<dbReference type="SMART" id="SM00487">
    <property type="entry name" value="DEXDc"/>
    <property type="match status" value="1"/>
</dbReference>
<dbReference type="Gene3D" id="1.20.120.1080">
    <property type="match status" value="1"/>
</dbReference>
<dbReference type="Pfam" id="PF00271">
    <property type="entry name" value="Helicase_C"/>
    <property type="match status" value="1"/>
</dbReference>
<name>A0A919CJM9_9GAMM</name>
<dbReference type="InterPro" id="IPR010225">
    <property type="entry name" value="HrpB"/>
</dbReference>
<feature type="compositionally biased region" description="Polar residues" evidence="5">
    <location>
        <begin position="843"/>
        <end position="856"/>
    </location>
</feature>
<feature type="region of interest" description="Disordered" evidence="5">
    <location>
        <begin position="831"/>
        <end position="856"/>
    </location>
</feature>
<dbReference type="Pfam" id="PF08482">
    <property type="entry name" value="HrpB_C"/>
    <property type="match status" value="1"/>
</dbReference>
<keyword evidence="2" id="KW-0378">Hydrolase</keyword>
<keyword evidence="4" id="KW-0067">ATP-binding</keyword>
<dbReference type="EMBL" id="BMYM01000001">
    <property type="protein sequence ID" value="GHD28859.1"/>
    <property type="molecule type" value="Genomic_DNA"/>
</dbReference>
<evidence type="ECO:0000259" key="6">
    <source>
        <dbReference type="PROSITE" id="PS51192"/>
    </source>
</evidence>
<dbReference type="PROSITE" id="PS51194">
    <property type="entry name" value="HELICASE_CTER"/>
    <property type="match status" value="1"/>
</dbReference>
<dbReference type="InterPro" id="IPR049614">
    <property type="entry name" value="HrpB_DEXH"/>
</dbReference>
<dbReference type="PROSITE" id="PS51192">
    <property type="entry name" value="HELICASE_ATP_BIND_1"/>
    <property type="match status" value="1"/>
</dbReference>
<dbReference type="InterPro" id="IPR007502">
    <property type="entry name" value="Helicase-assoc_dom"/>
</dbReference>
<feature type="domain" description="Helicase ATP-binding" evidence="6">
    <location>
        <begin position="19"/>
        <end position="185"/>
    </location>
</feature>
<dbReference type="Gene3D" id="3.40.50.300">
    <property type="entry name" value="P-loop containing nucleotide triphosphate hydrolases"/>
    <property type="match status" value="2"/>
</dbReference>
<dbReference type="InterPro" id="IPR001650">
    <property type="entry name" value="Helicase_C-like"/>
</dbReference>
<dbReference type="RefSeq" id="WP_189475457.1">
    <property type="nucleotide sequence ID" value="NZ_BMYM01000001.1"/>
</dbReference>
<keyword evidence="9" id="KW-1185">Reference proteome</keyword>
<dbReference type="PANTHER" id="PTHR43519:SF1">
    <property type="entry name" value="ATP-DEPENDENT RNA HELICASE HRPB"/>
    <property type="match status" value="1"/>
</dbReference>
<dbReference type="PANTHER" id="PTHR43519">
    <property type="entry name" value="ATP-DEPENDENT RNA HELICASE HRPB"/>
    <property type="match status" value="1"/>
</dbReference>
<evidence type="ECO:0000256" key="5">
    <source>
        <dbReference type="SAM" id="MobiDB-lite"/>
    </source>
</evidence>
<dbReference type="InterPro" id="IPR014001">
    <property type="entry name" value="Helicase_ATP-bd"/>
</dbReference>
<dbReference type="CDD" id="cd17990">
    <property type="entry name" value="DEXHc_HrpB"/>
    <property type="match status" value="1"/>
</dbReference>
<dbReference type="GO" id="GO:0016787">
    <property type="term" value="F:hydrolase activity"/>
    <property type="evidence" value="ECO:0007669"/>
    <property type="project" value="UniProtKB-KW"/>
</dbReference>
<evidence type="ECO:0000313" key="8">
    <source>
        <dbReference type="EMBL" id="GHD28859.1"/>
    </source>
</evidence>
<comment type="caution">
    <text evidence="8">The sequence shown here is derived from an EMBL/GenBank/DDBJ whole genome shotgun (WGS) entry which is preliminary data.</text>
</comment>
<evidence type="ECO:0000256" key="4">
    <source>
        <dbReference type="ARBA" id="ARBA00022840"/>
    </source>
</evidence>
<sequence>MLPKELQSLPIVEVFDDLRDALSRSDNVVLEAPPGAGKTTAVPLALLNEPWLAGRKILMLEPRRMAARAAASRMAGLLYEEPGDTVGYRIRLDSCVGELTRVEVVTEGVLARRLQMDPALSDVGLVIFDEFHERNLDSDLGLALTLQGREMFREARALKVLVMSGTLDGGAISGLLGGAPLIRSDGRQYPVDVHFSQPLDPRDPLMPPLMAAVKRALTETAGSVLVFLPGQREINSAARELGDIVAGGGYGKVVLSPLYGGLSLEQQQRAIRPAPEGSRKIVLATNIAETSLTIDGISAVVDSGLAREAVYDANTGMTRLSTRRISRASARQRKGRAGRLGRGDCYRLWSEEQHQQLVAHGTPEILQADLTPLAMQLLAWGIEDPSELHWLNPPPVAPYQKALDTLAMCDAAFKGGSDRWQLSPHGVRLTQLPLHPRLAHMLMKGCDIGAAETACLLAAVLAERNPVSGRGTDIGIALSLLMGETSCPEPLKGWYKRCWQQARKYSQVASAVHMSGGASVGVPQREVPGVLLASAYPDRLARLRPGGDGRQYILSSGRAAELPPDDALTGTPWLAVAESGGEKGRPVDRIYSAAPLAAQRFSDVLASLVQNEERAAWDDQAGQFVCEQRSVIGQIQLSVKPLENIPDSVRNDALVSVVRARGLDILPWTDALVQWRRRVMLMHDLRWGDGENPWPDLSDANLLASLEEWLAPYLQGVTRLEDFKRLDLRGIMHAQLPWPLPLELERLAPERIAVPSGSNPAIDYAQEPPVLAIKLQEMFGCDETPRIADGALTLQVHLLSPAGRPLQVTQDLATFWRDGYQSVRKEMRGRYPKHPWPEDPTIATPTAKTNRALRNS</sequence>
<gene>
    <name evidence="8" type="ORF">GCM10007053_08670</name>
</gene>
<dbReference type="GO" id="GO:0003676">
    <property type="term" value="F:nucleic acid binding"/>
    <property type="evidence" value="ECO:0007669"/>
    <property type="project" value="InterPro"/>
</dbReference>
<keyword evidence="3 8" id="KW-0347">Helicase</keyword>